<dbReference type="SMART" id="SM00014">
    <property type="entry name" value="acidPPc"/>
    <property type="match status" value="1"/>
</dbReference>
<keyword evidence="4" id="KW-1185">Reference proteome</keyword>
<keyword evidence="1" id="KW-0732">Signal</keyword>
<dbReference type="Gene3D" id="1.20.144.10">
    <property type="entry name" value="Phosphatidic acid phosphatase type 2/haloperoxidase"/>
    <property type="match status" value="1"/>
</dbReference>
<dbReference type="InterPro" id="IPR000326">
    <property type="entry name" value="PAP2/HPO"/>
</dbReference>
<evidence type="ECO:0000256" key="1">
    <source>
        <dbReference type="SAM" id="SignalP"/>
    </source>
</evidence>
<evidence type="ECO:0000313" key="3">
    <source>
        <dbReference type="EMBL" id="MCG2588845.1"/>
    </source>
</evidence>
<dbReference type="Proteomes" id="UP001165366">
    <property type="component" value="Unassembled WGS sequence"/>
</dbReference>
<evidence type="ECO:0000259" key="2">
    <source>
        <dbReference type="SMART" id="SM00014"/>
    </source>
</evidence>
<reference evidence="3" key="1">
    <citation type="submission" date="2022-01" db="EMBL/GenBank/DDBJ databases">
        <authorList>
            <person name="Wang Y."/>
        </authorList>
    </citation>
    <scope>NUCLEOTIDE SEQUENCE</scope>
    <source>
        <strain evidence="3">WB101</strain>
    </source>
</reference>
<gene>
    <name evidence="3" type="ORF">L6773_09725</name>
</gene>
<dbReference type="Pfam" id="PF01569">
    <property type="entry name" value="PAP2"/>
    <property type="match status" value="1"/>
</dbReference>
<sequence>MQSKNAFIISLIILTIVLLSQNCFAQDGADRFLYWLKEDPVNIFTDFGSAQMLKVASVGVSLSVIAIEDDISSRHFQNKYGQSEFLHFTNLWGDWKIAGAASAGIFASSLVTNNRKFQDAAFTSLQSLLMTKLTVNTAKFIFGRERPYQEDGPYDFDFVQPGGTSFPSGHTATAFALVTPWMVYYPGPITYALMVVPIGTAVARVAKGRHWFSDVTAGAAIGFSMGHYLAKKHLSLQTDRVQVIPTAGYDNFSLTLNISF</sequence>
<accession>A0ABS9KDD0</accession>
<dbReference type="RefSeq" id="WP_237853827.1">
    <property type="nucleotide sequence ID" value="NZ_JAKLWS010000010.1"/>
</dbReference>
<comment type="caution">
    <text evidence="3">The sequence shown here is derived from an EMBL/GenBank/DDBJ whole genome shotgun (WGS) entry which is preliminary data.</text>
</comment>
<dbReference type="EMBL" id="JAKLWS010000010">
    <property type="protein sequence ID" value="MCG2588845.1"/>
    <property type="molecule type" value="Genomic_DNA"/>
</dbReference>
<dbReference type="PANTHER" id="PTHR14969">
    <property type="entry name" value="SPHINGOSINE-1-PHOSPHATE PHOSPHOHYDROLASE"/>
    <property type="match status" value="1"/>
</dbReference>
<feature type="domain" description="Phosphatidic acid phosphatase type 2/haloperoxidase" evidence="2">
    <location>
        <begin position="122"/>
        <end position="230"/>
    </location>
</feature>
<evidence type="ECO:0000313" key="4">
    <source>
        <dbReference type="Proteomes" id="UP001165366"/>
    </source>
</evidence>
<organism evidence="3 4">
    <name type="scientific">Rhodohalobacter sulfatireducens</name>
    <dbReference type="NCBI Taxonomy" id="2911366"/>
    <lineage>
        <taxon>Bacteria</taxon>
        <taxon>Pseudomonadati</taxon>
        <taxon>Balneolota</taxon>
        <taxon>Balneolia</taxon>
        <taxon>Balneolales</taxon>
        <taxon>Balneolaceae</taxon>
        <taxon>Rhodohalobacter</taxon>
    </lineage>
</organism>
<proteinExistence type="predicted"/>
<dbReference type="SUPFAM" id="SSF48317">
    <property type="entry name" value="Acid phosphatase/Vanadium-dependent haloperoxidase"/>
    <property type="match status" value="1"/>
</dbReference>
<name>A0ABS9KDD0_9BACT</name>
<feature type="signal peptide" evidence="1">
    <location>
        <begin position="1"/>
        <end position="25"/>
    </location>
</feature>
<reference evidence="3" key="2">
    <citation type="submission" date="2024-05" db="EMBL/GenBank/DDBJ databases">
        <title>Rhodohalobacter halophilus gen. nov., sp. nov., a moderately halophilic member of the family Balneolaceae.</title>
        <authorList>
            <person name="Xia J."/>
        </authorList>
    </citation>
    <scope>NUCLEOTIDE SEQUENCE</scope>
    <source>
        <strain evidence="3">WB101</strain>
    </source>
</reference>
<protein>
    <submittedName>
        <fullName evidence="3">Phosphatase PAP2 family protein</fullName>
    </submittedName>
</protein>
<dbReference type="InterPro" id="IPR036938">
    <property type="entry name" value="PAP2/HPO_sf"/>
</dbReference>
<feature type="chain" id="PRO_5046152145" evidence="1">
    <location>
        <begin position="26"/>
        <end position="260"/>
    </location>
</feature>
<dbReference type="PANTHER" id="PTHR14969:SF13">
    <property type="entry name" value="AT30094P"/>
    <property type="match status" value="1"/>
</dbReference>